<evidence type="ECO:0000259" key="2">
    <source>
        <dbReference type="Pfam" id="PF11929"/>
    </source>
</evidence>
<dbReference type="PROSITE" id="PS50088">
    <property type="entry name" value="ANK_REPEAT"/>
    <property type="match status" value="7"/>
</dbReference>
<dbReference type="PROSITE" id="PS50297">
    <property type="entry name" value="ANK_REP_REGION"/>
    <property type="match status" value="7"/>
</dbReference>
<dbReference type="Pfam" id="PF12796">
    <property type="entry name" value="Ank_2"/>
    <property type="match status" value="3"/>
</dbReference>
<gene>
    <name evidence="3" type="ORF">TVAG_316870</name>
</gene>
<dbReference type="Proteomes" id="UP000001542">
    <property type="component" value="Unassembled WGS sequence"/>
</dbReference>
<reference evidence="3" key="2">
    <citation type="journal article" date="2007" name="Science">
        <title>Draft genome sequence of the sexually transmitted pathogen Trichomonas vaginalis.</title>
        <authorList>
            <person name="Carlton J.M."/>
            <person name="Hirt R.P."/>
            <person name="Silva J.C."/>
            <person name="Delcher A.L."/>
            <person name="Schatz M."/>
            <person name="Zhao Q."/>
            <person name="Wortman J.R."/>
            <person name="Bidwell S.L."/>
            <person name="Alsmark U.C.M."/>
            <person name="Besteiro S."/>
            <person name="Sicheritz-Ponten T."/>
            <person name="Noel C.J."/>
            <person name="Dacks J.B."/>
            <person name="Foster P.G."/>
            <person name="Simillion C."/>
            <person name="Van de Peer Y."/>
            <person name="Miranda-Saavedra D."/>
            <person name="Barton G.J."/>
            <person name="Westrop G.D."/>
            <person name="Mueller S."/>
            <person name="Dessi D."/>
            <person name="Fiori P.L."/>
            <person name="Ren Q."/>
            <person name="Paulsen I."/>
            <person name="Zhang H."/>
            <person name="Bastida-Corcuera F.D."/>
            <person name="Simoes-Barbosa A."/>
            <person name="Brown M.T."/>
            <person name="Hayes R.D."/>
            <person name="Mukherjee M."/>
            <person name="Okumura C.Y."/>
            <person name="Schneider R."/>
            <person name="Smith A.J."/>
            <person name="Vanacova S."/>
            <person name="Villalvazo M."/>
            <person name="Haas B.J."/>
            <person name="Pertea M."/>
            <person name="Feldblyum T.V."/>
            <person name="Utterback T.R."/>
            <person name="Shu C.L."/>
            <person name="Osoegawa K."/>
            <person name="de Jong P.J."/>
            <person name="Hrdy I."/>
            <person name="Horvathova L."/>
            <person name="Zubacova Z."/>
            <person name="Dolezal P."/>
            <person name="Malik S.B."/>
            <person name="Logsdon J.M. Jr."/>
            <person name="Henze K."/>
            <person name="Gupta A."/>
            <person name="Wang C.C."/>
            <person name="Dunne R.L."/>
            <person name="Upcroft J.A."/>
            <person name="Upcroft P."/>
            <person name="White O."/>
            <person name="Salzberg S.L."/>
            <person name="Tang P."/>
            <person name="Chiu C.-H."/>
            <person name="Lee Y.-S."/>
            <person name="Embley T.M."/>
            <person name="Coombs G.H."/>
            <person name="Mottram J.C."/>
            <person name="Tachezy J."/>
            <person name="Fraser-Liggett C.M."/>
            <person name="Johnson P.J."/>
        </authorList>
    </citation>
    <scope>NUCLEOTIDE SEQUENCE [LARGE SCALE GENOMIC DNA]</scope>
    <source>
        <strain evidence="3">G3</strain>
    </source>
</reference>
<feature type="repeat" description="ANK" evidence="1">
    <location>
        <begin position="344"/>
        <end position="376"/>
    </location>
</feature>
<dbReference type="PANTHER" id="PTHR24182:SF13">
    <property type="entry name" value="LD18443P"/>
    <property type="match status" value="1"/>
</dbReference>
<protein>
    <submittedName>
        <fullName evidence="3">Ankyrin repeat protein, putative</fullName>
    </submittedName>
</protein>
<feature type="repeat" description="ANK" evidence="1">
    <location>
        <begin position="311"/>
        <end position="343"/>
    </location>
</feature>
<name>A2F064_TRIV3</name>
<dbReference type="InterPro" id="IPR020683">
    <property type="entry name" value="DUF3447"/>
</dbReference>
<dbReference type="eggNOG" id="KOG4177">
    <property type="taxonomic scope" value="Eukaryota"/>
</dbReference>
<dbReference type="Pfam" id="PF00023">
    <property type="entry name" value="Ank"/>
    <property type="match status" value="1"/>
</dbReference>
<dbReference type="VEuPathDB" id="TrichDB:TVAG_354780"/>
<dbReference type="InterPro" id="IPR002110">
    <property type="entry name" value="Ankyrin_rpt"/>
</dbReference>
<sequence length="540" mass="61876">MSDHDVDLNEYNELRSIYKYYIDSYLALYQLKTEKEEELKTIYKMIKTELIDSKKYPPTNAIKDILDIIPYNNRYTKSYLFLAKLISDDYHVTEVRSVVPISNFLFYKEYGIKLDKSADFKEVNSEKLDIHTENTIYRAIMNNDIEKFILFTETEGFDKNQKLESSLYPNSDKGYSLLELCCYHGAVDCFKLLRTKFNAEITKNCLGFSFLGRNNEIMSECLKYKKPKKECMKYAIISHNIDFVTFLMNEYNIDIDLEYCGIYNNIESFLVYFDQTDDINKCFVYSPILNIQSFLEYFLSHGANINEKAEYGKTALHIAAEHNSKEVAEVLLSHGANVNEKDRLELTALHIAAEHNSKETAVVLLSHGANINEKDDCGKTALHIAAQYNKKETAEVLISHGANINEKDEYGETALHITAEYNSKEVAEVLISHGANINEKDRLELTALHYATKNNCEEIAELLISHGANINEKDDCGRTTLHIAAQYNKKETAEVLISHGANINEKDEYEETALHIAAQYNKKETAEVLISHGANINEKK</sequence>
<evidence type="ECO:0000313" key="3">
    <source>
        <dbReference type="EMBL" id="EAY01699.1"/>
    </source>
</evidence>
<dbReference type="KEGG" id="tva:4759527"/>
<evidence type="ECO:0000256" key="1">
    <source>
        <dbReference type="PROSITE-ProRule" id="PRU00023"/>
    </source>
</evidence>
<accession>A2F064</accession>
<keyword evidence="1" id="KW-0040">ANK repeat</keyword>
<feature type="repeat" description="ANK" evidence="1">
    <location>
        <begin position="509"/>
        <end position="540"/>
    </location>
</feature>
<dbReference type="InParanoid" id="A2F064"/>
<dbReference type="STRING" id="5722.A2F064"/>
<dbReference type="InterPro" id="IPR036770">
    <property type="entry name" value="Ankyrin_rpt-contain_sf"/>
</dbReference>
<feature type="repeat" description="ANK" evidence="1">
    <location>
        <begin position="410"/>
        <end position="442"/>
    </location>
</feature>
<dbReference type="Pfam" id="PF11929">
    <property type="entry name" value="DUF3447"/>
    <property type="match status" value="1"/>
</dbReference>
<feature type="repeat" description="ANK" evidence="1">
    <location>
        <begin position="377"/>
        <end position="409"/>
    </location>
</feature>
<dbReference type="VEuPathDB" id="TrichDB:TVAGG3_0985570"/>
<organism evidence="3 4">
    <name type="scientific">Trichomonas vaginalis (strain ATCC PRA-98 / G3)</name>
    <dbReference type="NCBI Taxonomy" id="412133"/>
    <lineage>
        <taxon>Eukaryota</taxon>
        <taxon>Metamonada</taxon>
        <taxon>Parabasalia</taxon>
        <taxon>Trichomonadida</taxon>
        <taxon>Trichomonadidae</taxon>
        <taxon>Trichomonas</taxon>
    </lineage>
</organism>
<evidence type="ECO:0000313" key="4">
    <source>
        <dbReference type="Proteomes" id="UP000001542"/>
    </source>
</evidence>
<dbReference type="PANTHER" id="PTHR24182">
    <property type="entry name" value="ANKYRIN REPEAT AND SOCS BOX CONTAINING 4"/>
    <property type="match status" value="1"/>
</dbReference>
<dbReference type="Gene3D" id="1.25.40.20">
    <property type="entry name" value="Ankyrin repeat-containing domain"/>
    <property type="match status" value="3"/>
</dbReference>
<dbReference type="PRINTS" id="PR01415">
    <property type="entry name" value="ANKYRIN"/>
</dbReference>
<dbReference type="SUPFAM" id="SSF48403">
    <property type="entry name" value="Ankyrin repeat"/>
    <property type="match status" value="1"/>
</dbReference>
<reference evidence="3" key="1">
    <citation type="submission" date="2006-10" db="EMBL/GenBank/DDBJ databases">
        <authorList>
            <person name="Amadeo P."/>
            <person name="Zhao Q."/>
            <person name="Wortman J."/>
            <person name="Fraser-Liggett C."/>
            <person name="Carlton J."/>
        </authorList>
    </citation>
    <scope>NUCLEOTIDE SEQUENCE</scope>
    <source>
        <strain evidence="3">G3</strain>
    </source>
</reference>
<dbReference type="SUPFAM" id="SSF140860">
    <property type="entry name" value="Pseudo ankyrin repeat-like"/>
    <property type="match status" value="1"/>
</dbReference>
<dbReference type="SMART" id="SM00248">
    <property type="entry name" value="ANK"/>
    <property type="match status" value="9"/>
</dbReference>
<dbReference type="RefSeq" id="XP_001330395.1">
    <property type="nucleotide sequence ID" value="XM_001330360.1"/>
</dbReference>
<feature type="domain" description="DUF3447" evidence="2">
    <location>
        <begin position="197"/>
        <end position="272"/>
    </location>
</feature>
<feature type="repeat" description="ANK" evidence="1">
    <location>
        <begin position="443"/>
        <end position="475"/>
    </location>
</feature>
<dbReference type="AlphaFoldDB" id="A2F064"/>
<dbReference type="EMBL" id="DS113559">
    <property type="protein sequence ID" value="EAY01699.1"/>
    <property type="molecule type" value="Genomic_DNA"/>
</dbReference>
<proteinExistence type="predicted"/>
<feature type="repeat" description="ANK" evidence="1">
    <location>
        <begin position="476"/>
        <end position="508"/>
    </location>
</feature>
<keyword evidence="4" id="KW-1185">Reference proteome</keyword>